<gene>
    <name evidence="1" type="ORF">PREVCOP_04543</name>
</gene>
<sequence length="51" mass="6143">MTNFQLTVYTLWQTVDNYSLRYIEITISHYKRSQAAKSNLAFYLEILFSFI</sequence>
<dbReference type="Proteomes" id="UP000004477">
    <property type="component" value="Unassembled WGS sequence"/>
</dbReference>
<dbReference type="PaxDb" id="537011-PREVCOP_04543"/>
<evidence type="ECO:0000313" key="2">
    <source>
        <dbReference type="Proteomes" id="UP000004477"/>
    </source>
</evidence>
<evidence type="ECO:0000313" key="1">
    <source>
        <dbReference type="EMBL" id="EFB36120.1"/>
    </source>
</evidence>
<reference evidence="1" key="1">
    <citation type="submission" date="2009-11" db="EMBL/GenBank/DDBJ databases">
        <authorList>
            <person name="Weinstock G."/>
            <person name="Sodergren E."/>
            <person name="Clifton S."/>
            <person name="Fulton L."/>
            <person name="Fulton B."/>
            <person name="Courtney L."/>
            <person name="Fronick C."/>
            <person name="Harrison M."/>
            <person name="Strong C."/>
            <person name="Farmer C."/>
            <person name="Delahaunty K."/>
            <person name="Markovic C."/>
            <person name="Hall O."/>
            <person name="Minx P."/>
            <person name="Tomlinson C."/>
            <person name="Mitreva M."/>
            <person name="Nelson J."/>
            <person name="Hou S."/>
            <person name="Wollam A."/>
            <person name="Pepin K.H."/>
            <person name="Johnson M."/>
            <person name="Bhonagiri V."/>
            <person name="Nash W.E."/>
            <person name="Warren W."/>
            <person name="Chinwalla A."/>
            <person name="Mardis E.R."/>
            <person name="Wilson R.K."/>
        </authorList>
    </citation>
    <scope>NUCLEOTIDE SEQUENCE [LARGE SCALE GENOMIC DNA]</scope>
    <source>
        <strain evidence="1">DSM 18205</strain>
    </source>
</reference>
<keyword evidence="2" id="KW-1185">Reference proteome</keyword>
<organism evidence="1 2">
    <name type="scientific">Segatella copri DSM 18205</name>
    <dbReference type="NCBI Taxonomy" id="537011"/>
    <lineage>
        <taxon>Bacteria</taxon>
        <taxon>Pseudomonadati</taxon>
        <taxon>Bacteroidota</taxon>
        <taxon>Bacteroidia</taxon>
        <taxon>Bacteroidales</taxon>
        <taxon>Prevotellaceae</taxon>
        <taxon>Segatella</taxon>
    </lineage>
</organism>
<dbReference type="EMBL" id="ACBX02000011">
    <property type="protein sequence ID" value="EFB36120.1"/>
    <property type="molecule type" value="Genomic_DNA"/>
</dbReference>
<accession>D1PBG3</accession>
<dbReference type="HOGENOM" id="CLU_3102170_0_0_10"/>
<name>D1PBG3_9BACT</name>
<protein>
    <submittedName>
        <fullName evidence="1">Uncharacterized protein</fullName>
    </submittedName>
</protein>
<dbReference type="AlphaFoldDB" id="D1PBG3"/>
<proteinExistence type="predicted"/>
<comment type="caution">
    <text evidence="1">The sequence shown here is derived from an EMBL/GenBank/DDBJ whole genome shotgun (WGS) entry which is preliminary data.</text>
</comment>